<keyword evidence="2" id="KW-0808">Transferase</keyword>
<dbReference type="Pfam" id="PF04577">
    <property type="entry name" value="Glyco_transf_61"/>
    <property type="match status" value="1"/>
</dbReference>
<dbReference type="Gene3D" id="1.25.40.10">
    <property type="entry name" value="Tetratricopeptide repeat domain"/>
    <property type="match status" value="1"/>
</dbReference>
<feature type="domain" description="Glycosyltransferase 61 catalytic" evidence="5">
    <location>
        <begin position="401"/>
        <end position="588"/>
    </location>
</feature>
<dbReference type="EMBL" id="HACM01002198">
    <property type="protein sequence ID" value="CRZ02640.1"/>
    <property type="molecule type" value="Transcribed_RNA"/>
</dbReference>
<evidence type="ECO:0000256" key="2">
    <source>
        <dbReference type="ARBA" id="ARBA00022679"/>
    </source>
</evidence>
<evidence type="ECO:0000313" key="6">
    <source>
        <dbReference type="EMBL" id="CRZ02640.1"/>
    </source>
</evidence>
<dbReference type="GO" id="GO:0016757">
    <property type="term" value="F:glycosyltransferase activity"/>
    <property type="evidence" value="ECO:0007669"/>
    <property type="project" value="UniProtKB-KW"/>
</dbReference>
<keyword evidence="1" id="KW-0328">Glycosyltransferase</keyword>
<sequence length="666" mass="74862">MVPVVTIVTALTLSSFGIGLCSELDHCQLQAIIDGHPDRIEVYGYVGQIYEGRGDHDNARRVYTNGFLRGAHESVRQSTPKSLISQRLCSLLFREKQSRRESQPFADQRWQYHLYAEAFDRWKIPSSIPNLAEILAGLFDNYPLDSLMVEACTKHTIQEPHSYNAFANLGKMHMIMDDITAAIFHFEAAKQLIPVGQIIRGDEIVRLLDDCYRFQTKRYQFNHQDSHKAIEQHRASVQNMPTSRNHFDFAQTLMISTPDDIELIEHHISTANAARVEEVNQQYGFKPRRWLADKWEDIGVVLDMSGYSLADTSRCSVVGNAFLPGSAFGVVPTEFPDQTIIAVELRGAMMESASGIITSPQNGVFFGPHITKASDYVGGINKPIIELDEVVAFSPGGYSNYYHFLIEGLSQLALSRELYPNTTIILPDTKHAREAATIFGIADVVLYNHTANSYRFRKLLMIDWRDTSRLLSSTKMYLRRIQPPAKALLLVRQRMLHHVGAVMHAKRPIRAIYVTRANSGMIRSVVNEDLLLEALYDAVGYSCLTVFQANQNTTLSEQAELFSQASLVIGPHGAGLSNILFSPNDSILVYFPTMPMSDPCFLNIAASVNVSVQPIADLTAYYFGPYHLSQEKIDSVSDKLELIISDRGWTRGDICNSNQPDYNHDL</sequence>
<dbReference type="AlphaFoldDB" id="A0A0H5QKG4"/>
<dbReference type="InterPro" id="IPR011990">
    <property type="entry name" value="TPR-like_helical_dom_sf"/>
</dbReference>
<dbReference type="InterPro" id="IPR049625">
    <property type="entry name" value="Glyco_transf_61_cat"/>
</dbReference>
<name>A0A0H5QKG4_9EUKA</name>
<organism evidence="6">
    <name type="scientific">Spongospora subterranea</name>
    <dbReference type="NCBI Taxonomy" id="70186"/>
    <lineage>
        <taxon>Eukaryota</taxon>
        <taxon>Sar</taxon>
        <taxon>Rhizaria</taxon>
        <taxon>Endomyxa</taxon>
        <taxon>Phytomyxea</taxon>
        <taxon>Plasmodiophorida</taxon>
        <taxon>Plasmodiophoridae</taxon>
        <taxon>Spongospora</taxon>
    </lineage>
</organism>
<feature type="signal peptide" evidence="4">
    <location>
        <begin position="1"/>
        <end position="21"/>
    </location>
</feature>
<accession>A0A0H5QKG4</accession>
<dbReference type="InterPro" id="IPR007657">
    <property type="entry name" value="Glycosyltransferase_61"/>
</dbReference>
<dbReference type="SUPFAM" id="SSF48452">
    <property type="entry name" value="TPR-like"/>
    <property type="match status" value="1"/>
</dbReference>
<feature type="chain" id="PRO_5005223574" description="Glycosyltransferase 61 catalytic domain-containing protein" evidence="4">
    <location>
        <begin position="22"/>
        <end position="666"/>
    </location>
</feature>
<evidence type="ECO:0000259" key="5">
    <source>
        <dbReference type="Pfam" id="PF04577"/>
    </source>
</evidence>
<reference evidence="6" key="1">
    <citation type="submission" date="2015-04" db="EMBL/GenBank/DDBJ databases">
        <title>The genome sequence of the plant pathogenic Rhizarian Plasmodiophora brassicae reveals insights in its biotrophic life cycle and the origin of chitin synthesis.</title>
        <authorList>
            <person name="Schwelm A."/>
            <person name="Fogelqvist J."/>
            <person name="Knaust A."/>
            <person name="Julke S."/>
            <person name="Lilja T."/>
            <person name="Dhandapani V."/>
            <person name="Bonilla-Rosso G."/>
            <person name="Karlsson M."/>
            <person name="Shevchenko A."/>
            <person name="Choi S.R."/>
            <person name="Kim H.G."/>
            <person name="Park J.Y."/>
            <person name="Lim Y.P."/>
            <person name="Ludwig-Muller J."/>
            <person name="Dixelius C."/>
        </authorList>
    </citation>
    <scope>NUCLEOTIDE SEQUENCE</scope>
    <source>
        <tissue evidence="6">Potato root galls</tissue>
    </source>
</reference>
<protein>
    <recommendedName>
        <fullName evidence="5">Glycosyltransferase 61 catalytic domain-containing protein</fullName>
    </recommendedName>
</protein>
<evidence type="ECO:0000256" key="3">
    <source>
        <dbReference type="ARBA" id="ARBA00023180"/>
    </source>
</evidence>
<keyword evidence="3" id="KW-0325">Glycoprotein</keyword>
<proteinExistence type="predicted"/>
<keyword evidence="4" id="KW-0732">Signal</keyword>
<evidence type="ECO:0000256" key="1">
    <source>
        <dbReference type="ARBA" id="ARBA00022676"/>
    </source>
</evidence>
<dbReference type="PANTHER" id="PTHR20961">
    <property type="entry name" value="GLYCOSYLTRANSFERASE"/>
    <property type="match status" value="1"/>
</dbReference>
<evidence type="ECO:0000256" key="4">
    <source>
        <dbReference type="SAM" id="SignalP"/>
    </source>
</evidence>